<evidence type="ECO:0000313" key="2">
    <source>
        <dbReference type="Proteomes" id="UP001556220"/>
    </source>
</evidence>
<evidence type="ECO:0000313" key="1">
    <source>
        <dbReference type="EMBL" id="MEW9570201.1"/>
    </source>
</evidence>
<organism evidence="1 2">
    <name type="scientific">Rhodanobacter lycopersici</name>
    <dbReference type="NCBI Taxonomy" id="3162487"/>
    <lineage>
        <taxon>Bacteria</taxon>
        <taxon>Pseudomonadati</taxon>
        <taxon>Pseudomonadota</taxon>
        <taxon>Gammaproteobacteria</taxon>
        <taxon>Lysobacterales</taxon>
        <taxon>Rhodanobacteraceae</taxon>
        <taxon>Rhodanobacter</taxon>
    </lineage>
</organism>
<dbReference type="NCBIfam" id="TIGR03067">
    <property type="entry name" value="Planc_TIGR03067"/>
    <property type="match status" value="1"/>
</dbReference>
<proteinExistence type="predicted"/>
<dbReference type="Proteomes" id="UP001556220">
    <property type="component" value="Unassembled WGS sequence"/>
</dbReference>
<dbReference type="EMBL" id="JBFOHK010000001">
    <property type="protein sequence ID" value="MEW9570201.1"/>
    <property type="molecule type" value="Genomic_DNA"/>
</dbReference>
<sequence length="160" mass="17286">MHGTQPLCPALTCHHGAARNPRIDMASLPDNMRPNDSADDLAALQGIWEQVGFEENGVTDPPDDHGAPGALTSIHGNRFEVRTVAGELLLEGGFTFDASTTPRSITWVDSIGADAGKQLPAIYRLEGDHFVFVAADEGMPRPAAFRTSMGLTMRSFVRKR</sequence>
<comment type="caution">
    <text evidence="1">The sequence shown here is derived from an EMBL/GenBank/DDBJ whole genome shotgun (WGS) entry which is preliminary data.</text>
</comment>
<keyword evidence="2" id="KW-1185">Reference proteome</keyword>
<dbReference type="RefSeq" id="WP_367852302.1">
    <property type="nucleotide sequence ID" value="NZ_JBFOHK010000001.1"/>
</dbReference>
<reference evidence="1 2" key="1">
    <citation type="submission" date="2024-06" db="EMBL/GenBank/DDBJ databases">
        <authorList>
            <person name="Woo H."/>
        </authorList>
    </citation>
    <scope>NUCLEOTIDE SEQUENCE [LARGE SCALE GENOMIC DNA]</scope>
    <source>
        <strain evidence="1 2">Si-c</strain>
    </source>
</reference>
<gene>
    <name evidence="1" type="ORF">ABQJ54_00390</name>
</gene>
<accession>A0ABV3QAK3</accession>
<name>A0ABV3QAK3_9GAMM</name>
<protein>
    <submittedName>
        <fullName evidence="1">TIGR03067 domain-containing protein</fullName>
    </submittedName>
</protein>
<dbReference type="InterPro" id="IPR017504">
    <property type="entry name" value="CHP03067_Planctomycetes"/>
</dbReference>